<evidence type="ECO:0000256" key="10">
    <source>
        <dbReference type="ARBA" id="ARBA00023034"/>
    </source>
</evidence>
<comment type="subcellular location">
    <subcellularLocation>
        <location evidence="1">Cytoplasmic vesicle</location>
        <location evidence="1">COPII-coated vesicle membrane</location>
        <topology evidence="1">Peripheral membrane protein</topology>
        <orientation evidence="1">Cytoplasmic side</orientation>
    </subcellularLocation>
    <subcellularLocation>
        <location evidence="3">Endoplasmic reticulum membrane</location>
        <topology evidence="3">Peripheral membrane protein</topology>
        <orientation evidence="3">Cytoplasmic side</orientation>
    </subcellularLocation>
    <subcellularLocation>
        <location evidence="2">Golgi apparatus membrane</location>
    </subcellularLocation>
</comment>
<evidence type="ECO:0000313" key="19">
    <source>
        <dbReference type="Proteomes" id="UP000605970"/>
    </source>
</evidence>
<dbReference type="Pfam" id="PF04811">
    <property type="entry name" value="Sec23_trunk"/>
    <property type="match status" value="1"/>
</dbReference>
<dbReference type="SUPFAM" id="SSF82919">
    <property type="entry name" value="Zn-finger domain of Sec23/24"/>
    <property type="match status" value="1"/>
</dbReference>
<feature type="domain" description="Sec23/Sec24 beta-sandwich" evidence="17">
    <location>
        <begin position="357"/>
        <end position="439"/>
    </location>
</feature>
<dbReference type="SUPFAM" id="SSF81811">
    <property type="entry name" value="Helical domain of Sec23/24"/>
    <property type="match status" value="1"/>
</dbReference>
<evidence type="ECO:0000256" key="3">
    <source>
        <dbReference type="ARBA" id="ARBA00004397"/>
    </source>
</evidence>
<dbReference type="Pfam" id="PF04810">
    <property type="entry name" value="zf-Sec23_Sec24"/>
    <property type="match status" value="1"/>
</dbReference>
<evidence type="ECO:0000256" key="2">
    <source>
        <dbReference type="ARBA" id="ARBA00004394"/>
    </source>
</evidence>
<evidence type="ECO:0000256" key="1">
    <source>
        <dbReference type="ARBA" id="ARBA00004299"/>
    </source>
</evidence>
<dbReference type="Pfam" id="PF08033">
    <property type="entry name" value="Sec23_BS"/>
    <property type="match status" value="1"/>
</dbReference>
<dbReference type="Pfam" id="PF04815">
    <property type="entry name" value="Sec23_helical"/>
    <property type="match status" value="1"/>
</dbReference>
<dbReference type="Proteomes" id="UP000605970">
    <property type="component" value="Unassembled WGS sequence"/>
</dbReference>
<dbReference type="GO" id="GO:0005789">
    <property type="term" value="C:endoplasmic reticulum membrane"/>
    <property type="evidence" value="ECO:0007669"/>
    <property type="project" value="UniProtKB-SubCell"/>
</dbReference>
<dbReference type="Gene3D" id="3.40.50.410">
    <property type="entry name" value="von Willebrand factor, type A domain"/>
    <property type="match status" value="1"/>
</dbReference>
<dbReference type="InterPro" id="IPR036175">
    <property type="entry name" value="Sec23/24_helical_dom_sf"/>
</dbReference>
<dbReference type="InterPro" id="IPR029006">
    <property type="entry name" value="ADF-H/Gelsolin-like_dom_sf"/>
</dbReference>
<dbReference type="GO" id="GO:0030127">
    <property type="term" value="C:COPII vesicle coat"/>
    <property type="evidence" value="ECO:0007669"/>
    <property type="project" value="InterPro"/>
</dbReference>
<dbReference type="PANTHER" id="PTHR13803">
    <property type="entry name" value="SEC24-RELATED PROTEIN"/>
    <property type="match status" value="1"/>
</dbReference>
<dbReference type="InterPro" id="IPR036174">
    <property type="entry name" value="Znf_Sec23_Sec24_sf"/>
</dbReference>
<evidence type="ECO:0000256" key="4">
    <source>
        <dbReference type="ARBA" id="ARBA00008334"/>
    </source>
</evidence>
<keyword evidence="5" id="KW-0813">Transport</keyword>
<dbReference type="AlphaFoldDB" id="A0A8S9ZXK5"/>
<dbReference type="Gene3D" id="2.30.30.380">
    <property type="entry name" value="Zn-finger domain of Sec23/24"/>
    <property type="match status" value="1"/>
</dbReference>
<feature type="domain" description="Sec23/Sec24 helical" evidence="16">
    <location>
        <begin position="451"/>
        <end position="552"/>
    </location>
</feature>
<evidence type="ECO:0000256" key="7">
    <source>
        <dbReference type="ARBA" id="ARBA00022824"/>
    </source>
</evidence>
<protein>
    <recommendedName>
        <fullName evidence="20">Protein transport protein SEC24</fullName>
    </recommendedName>
</protein>
<dbReference type="InterPro" id="IPR050550">
    <property type="entry name" value="SEC23_SEC24_subfamily"/>
</dbReference>
<dbReference type="EMBL" id="JABEBT010000016">
    <property type="protein sequence ID" value="KAF7637858.1"/>
    <property type="molecule type" value="Genomic_DNA"/>
</dbReference>
<dbReference type="InterPro" id="IPR007123">
    <property type="entry name" value="Gelsolin-like_dom"/>
</dbReference>
<dbReference type="InterPro" id="IPR006895">
    <property type="entry name" value="Znf_Sec23_Sec24"/>
</dbReference>
<dbReference type="OrthoDB" id="49016at2759"/>
<dbReference type="Pfam" id="PF00626">
    <property type="entry name" value="Gelsolin"/>
    <property type="match status" value="1"/>
</dbReference>
<evidence type="ECO:0008006" key="20">
    <source>
        <dbReference type="Google" id="ProtNLM"/>
    </source>
</evidence>
<evidence type="ECO:0000313" key="18">
    <source>
        <dbReference type="EMBL" id="KAF7637858.1"/>
    </source>
</evidence>
<dbReference type="GO" id="GO:0070971">
    <property type="term" value="C:endoplasmic reticulum exit site"/>
    <property type="evidence" value="ECO:0007669"/>
    <property type="project" value="TreeGrafter"/>
</dbReference>
<evidence type="ECO:0000256" key="6">
    <source>
        <dbReference type="ARBA" id="ARBA00022490"/>
    </source>
</evidence>
<dbReference type="PANTHER" id="PTHR13803:SF39">
    <property type="entry name" value="SECRETORY 24AB, ISOFORM A"/>
    <property type="match status" value="1"/>
</dbReference>
<comment type="similarity">
    <text evidence="4">Belongs to the SEC23/SEC24 family. SEC24 subfamily.</text>
</comment>
<evidence type="ECO:0000256" key="5">
    <source>
        <dbReference type="ARBA" id="ARBA00022448"/>
    </source>
</evidence>
<feature type="domain" description="Gelsolin-like" evidence="13">
    <location>
        <begin position="581"/>
        <end position="640"/>
    </location>
</feature>
<feature type="domain" description="Zinc finger Sec23/Sec24-type" evidence="14">
    <location>
        <begin position="43"/>
        <end position="79"/>
    </location>
</feature>
<keyword evidence="11" id="KW-0472">Membrane</keyword>
<evidence type="ECO:0000256" key="12">
    <source>
        <dbReference type="ARBA" id="ARBA00023329"/>
    </source>
</evidence>
<evidence type="ECO:0000259" key="17">
    <source>
        <dbReference type="Pfam" id="PF08033"/>
    </source>
</evidence>
<keyword evidence="10" id="KW-0333">Golgi apparatus</keyword>
<evidence type="ECO:0000256" key="11">
    <source>
        <dbReference type="ARBA" id="ARBA00023136"/>
    </source>
</evidence>
<dbReference type="SUPFAM" id="SSF82754">
    <property type="entry name" value="C-terminal, gelsolin-like domain of Sec23/24"/>
    <property type="match status" value="1"/>
</dbReference>
<dbReference type="InterPro" id="IPR006896">
    <property type="entry name" value="Sec23/24_trunk_dom"/>
</dbReference>
<sequence>MFSCSLAGIPDTQELWDKCRLPIGLHIQPFRDIRGLKVIQTVITRCRYCRTYINPYVYIMDSRHWKCNLCYRANDLPEEFLWDPQTKSFGDPGRRPELQETTIEYIAPTEYMLREPQPPIYFFLFDVSSKAVDSGYLHIFTEQLAIDIERLPGNDQAFIGFLGFDSALHFFQFDDSVSESEPKHIIEFDIDESFSPVYSGLVVPIQEYKKSIKKFISKLPDIFERGISSSNCLGSALAIVKEIIEVIGGRITVFVSSIPNIGLGAIKIREDSKSSKLKFTPQLDYYRTLALECTGKHIAIDLFAIGEGNIDLPTLADISRFSSGTVYHFPNFHYLRNQVEVKRFQMTLHRYLTRKLGLEAVLRIRCSKGISLHSFYGNFFVRSTDLLALANINPDSALGVQIKLDETLTSSHICFQAALLYTSTKGDRRIRVHTLSLPVLTNTTHVYSAVDINTTISLLSKMASERALSGADLSDCREALINAVIDAMAGYQRILGQTSSTLRMPTEGGLPYMPIYVLGLLKHRAFSSAQKASIDERMAYLLMFKSVGIEVLLMEICPSLYSIQNFVEETPIENDHVQVFPERLPPSYEQISQGGIYLMDVGTSVYLYICSGANPKTIKGLFGVNSFEKLDEDSELIEDTPQCKQLTTFLKHLQEQRWNVYAPVIVIRNDSPKRELFTRRLIQDRTDTSHSYTEFMQHIQREVNLVCK</sequence>
<keyword evidence="6" id="KW-0963">Cytoplasm</keyword>
<feature type="domain" description="Sec23/Sec24 trunk" evidence="15">
    <location>
        <begin position="116"/>
        <end position="352"/>
    </location>
</feature>
<comment type="caution">
    <text evidence="18">The sequence shown here is derived from an EMBL/GenBank/DDBJ whole genome shotgun (WGS) entry which is preliminary data.</text>
</comment>
<dbReference type="InterPro" id="IPR012990">
    <property type="entry name" value="Beta-sandwich_Sec23_24"/>
</dbReference>
<keyword evidence="19" id="KW-1185">Reference proteome</keyword>
<proteinExistence type="inferred from homology"/>
<dbReference type="GO" id="GO:0090110">
    <property type="term" value="P:COPII-coated vesicle cargo loading"/>
    <property type="evidence" value="ECO:0007669"/>
    <property type="project" value="TreeGrafter"/>
</dbReference>
<evidence type="ECO:0000259" key="13">
    <source>
        <dbReference type="Pfam" id="PF00626"/>
    </source>
</evidence>
<keyword evidence="7" id="KW-0256">Endoplasmic reticulum</keyword>
<keyword evidence="8" id="KW-0931">ER-Golgi transport</keyword>
<dbReference type="GO" id="GO:0008270">
    <property type="term" value="F:zinc ion binding"/>
    <property type="evidence" value="ECO:0007669"/>
    <property type="project" value="InterPro"/>
</dbReference>
<keyword evidence="9" id="KW-0653">Protein transport</keyword>
<reference evidence="18" key="1">
    <citation type="journal article" date="2020" name="Ecol. Evol.">
        <title>Genome structure and content of the rice root-knot nematode (Meloidogyne graminicola).</title>
        <authorList>
            <person name="Phan N.T."/>
            <person name="Danchin E.G.J."/>
            <person name="Klopp C."/>
            <person name="Perfus-Barbeoch L."/>
            <person name="Kozlowski D.K."/>
            <person name="Koutsovoulos G.D."/>
            <person name="Lopez-Roques C."/>
            <person name="Bouchez O."/>
            <person name="Zahm M."/>
            <person name="Besnard G."/>
            <person name="Bellafiore S."/>
        </authorList>
    </citation>
    <scope>NUCLEOTIDE SEQUENCE</scope>
    <source>
        <strain evidence="18">VN-18</strain>
    </source>
</reference>
<gene>
    <name evidence="18" type="ORF">Mgra_00002561</name>
</gene>
<evidence type="ECO:0000256" key="8">
    <source>
        <dbReference type="ARBA" id="ARBA00022892"/>
    </source>
</evidence>
<dbReference type="SUPFAM" id="SSF81995">
    <property type="entry name" value="beta-sandwich domain of Sec23/24"/>
    <property type="match status" value="1"/>
</dbReference>
<dbReference type="SUPFAM" id="SSF53300">
    <property type="entry name" value="vWA-like"/>
    <property type="match status" value="1"/>
</dbReference>
<dbReference type="InterPro" id="IPR036465">
    <property type="entry name" value="vWFA_dom_sf"/>
</dbReference>
<organism evidence="18 19">
    <name type="scientific">Meloidogyne graminicola</name>
    <dbReference type="NCBI Taxonomy" id="189291"/>
    <lineage>
        <taxon>Eukaryota</taxon>
        <taxon>Metazoa</taxon>
        <taxon>Ecdysozoa</taxon>
        <taxon>Nematoda</taxon>
        <taxon>Chromadorea</taxon>
        <taxon>Rhabditida</taxon>
        <taxon>Tylenchina</taxon>
        <taxon>Tylenchomorpha</taxon>
        <taxon>Tylenchoidea</taxon>
        <taxon>Meloidogynidae</taxon>
        <taxon>Meloidogyninae</taxon>
        <taxon>Meloidogyne</taxon>
    </lineage>
</organism>
<dbReference type="GO" id="GO:0006886">
    <property type="term" value="P:intracellular protein transport"/>
    <property type="evidence" value="ECO:0007669"/>
    <property type="project" value="InterPro"/>
</dbReference>
<dbReference type="InterPro" id="IPR006900">
    <property type="entry name" value="Sec23/24_helical_dom"/>
</dbReference>
<dbReference type="Gene3D" id="3.40.20.10">
    <property type="entry name" value="Severin"/>
    <property type="match status" value="1"/>
</dbReference>
<dbReference type="Gene3D" id="2.60.40.1670">
    <property type="entry name" value="beta-sandwich domain of Sec23/24"/>
    <property type="match status" value="1"/>
</dbReference>
<dbReference type="GO" id="GO:0000139">
    <property type="term" value="C:Golgi membrane"/>
    <property type="evidence" value="ECO:0007669"/>
    <property type="project" value="UniProtKB-SubCell"/>
</dbReference>
<evidence type="ECO:0000256" key="9">
    <source>
        <dbReference type="ARBA" id="ARBA00022927"/>
    </source>
</evidence>
<evidence type="ECO:0000259" key="14">
    <source>
        <dbReference type="Pfam" id="PF04810"/>
    </source>
</evidence>
<accession>A0A8S9ZXK5</accession>
<dbReference type="Gene3D" id="1.20.120.730">
    <property type="entry name" value="Sec23/Sec24 helical domain"/>
    <property type="match status" value="1"/>
</dbReference>
<dbReference type="InterPro" id="IPR036180">
    <property type="entry name" value="Gelsolin-like_dom_sf"/>
</dbReference>
<dbReference type="GO" id="GO:0000149">
    <property type="term" value="F:SNARE binding"/>
    <property type="evidence" value="ECO:0007669"/>
    <property type="project" value="TreeGrafter"/>
</dbReference>
<evidence type="ECO:0000259" key="15">
    <source>
        <dbReference type="Pfam" id="PF04811"/>
    </source>
</evidence>
<evidence type="ECO:0000259" key="16">
    <source>
        <dbReference type="Pfam" id="PF04815"/>
    </source>
</evidence>
<name>A0A8S9ZXK5_9BILA</name>
<keyword evidence="12" id="KW-0968">Cytoplasmic vesicle</keyword>